<dbReference type="EMBL" id="JWZT01003775">
    <property type="protein sequence ID" value="KII65558.1"/>
    <property type="molecule type" value="Genomic_DNA"/>
</dbReference>
<dbReference type="Proteomes" id="UP000031668">
    <property type="component" value="Unassembled WGS sequence"/>
</dbReference>
<name>A0A0C2J8Y8_THEKT</name>
<dbReference type="AlphaFoldDB" id="A0A0C2J8Y8"/>
<protein>
    <submittedName>
        <fullName evidence="1">Uncharacterized protein</fullName>
    </submittedName>
</protein>
<sequence length="127" mass="14603">MSYDEIDKLRFKNFHYFGSFLLHPLSVDKSLSSLYAKIIQHSCSGQQELGCFCLEMVSRSEELNNVEPAVWKFLEERVLNCLRYSNEQSIGVILVGKGQTYSYEPTYITDQDARNGATLKRCSTRTD</sequence>
<proteinExistence type="predicted"/>
<evidence type="ECO:0000313" key="2">
    <source>
        <dbReference type="Proteomes" id="UP000031668"/>
    </source>
</evidence>
<gene>
    <name evidence="1" type="ORF">RF11_00909</name>
</gene>
<comment type="caution">
    <text evidence="1">The sequence shown here is derived from an EMBL/GenBank/DDBJ whole genome shotgun (WGS) entry which is preliminary data.</text>
</comment>
<reference evidence="1 2" key="1">
    <citation type="journal article" date="2014" name="Genome Biol. Evol.">
        <title>The genome of the myxosporean Thelohanellus kitauei shows adaptations to nutrient acquisition within its fish host.</title>
        <authorList>
            <person name="Yang Y."/>
            <person name="Xiong J."/>
            <person name="Zhou Z."/>
            <person name="Huo F."/>
            <person name="Miao W."/>
            <person name="Ran C."/>
            <person name="Liu Y."/>
            <person name="Zhang J."/>
            <person name="Feng J."/>
            <person name="Wang M."/>
            <person name="Wang M."/>
            <person name="Wang L."/>
            <person name="Yao B."/>
        </authorList>
    </citation>
    <scope>NUCLEOTIDE SEQUENCE [LARGE SCALE GENOMIC DNA]</scope>
    <source>
        <strain evidence="1">Wuqing</strain>
    </source>
</reference>
<organism evidence="1 2">
    <name type="scientific">Thelohanellus kitauei</name>
    <name type="common">Myxosporean</name>
    <dbReference type="NCBI Taxonomy" id="669202"/>
    <lineage>
        <taxon>Eukaryota</taxon>
        <taxon>Metazoa</taxon>
        <taxon>Cnidaria</taxon>
        <taxon>Myxozoa</taxon>
        <taxon>Myxosporea</taxon>
        <taxon>Bivalvulida</taxon>
        <taxon>Platysporina</taxon>
        <taxon>Myxobolidae</taxon>
        <taxon>Thelohanellus</taxon>
    </lineage>
</organism>
<evidence type="ECO:0000313" key="1">
    <source>
        <dbReference type="EMBL" id="KII65558.1"/>
    </source>
</evidence>
<keyword evidence="2" id="KW-1185">Reference proteome</keyword>
<accession>A0A0C2J8Y8</accession>